<sequence length="215" mass="24740">MTITSKRDEGILSNYPETSVVNTGVFALHEEIREHLKAEAAEAVQCMILLSVMDGEEHYQEVEVAGFPLVRSVGIDDFDHMITVGEEIYKNAYTISEWGDENLKLGKVSQSDSVTRRFRLCRDINRQELQVPIFFTKPPRKIFRSQNDFHAYLYEALRVAISVYYNSSNDNPDRESEINRRVFDSSEFSRGLMSFCGRFMKDTGESRKGIKVTNE</sequence>
<organism evidence="1 2">
    <name type="scientific">candidate division WS6 bacterium GW2011_GWF2_39_15</name>
    <dbReference type="NCBI Taxonomy" id="1619100"/>
    <lineage>
        <taxon>Bacteria</taxon>
        <taxon>Candidatus Dojkabacteria</taxon>
    </lineage>
</organism>
<evidence type="ECO:0000313" key="2">
    <source>
        <dbReference type="Proteomes" id="UP000034799"/>
    </source>
</evidence>
<dbReference type="STRING" id="1619100.UT34_C0002G0244"/>
<accession>A0A0G0QVU5</accession>
<evidence type="ECO:0000313" key="1">
    <source>
        <dbReference type="EMBL" id="KKR05737.1"/>
    </source>
</evidence>
<gene>
    <name evidence="1" type="ORF">UT34_C0002G0244</name>
</gene>
<comment type="caution">
    <text evidence="1">The sequence shown here is derived from an EMBL/GenBank/DDBJ whole genome shotgun (WGS) entry which is preliminary data.</text>
</comment>
<dbReference type="AlphaFoldDB" id="A0A0G0QVU5"/>
<name>A0A0G0QVU5_9BACT</name>
<dbReference type="Proteomes" id="UP000034799">
    <property type="component" value="Unassembled WGS sequence"/>
</dbReference>
<dbReference type="EMBL" id="LBWK01000002">
    <property type="protein sequence ID" value="KKR05737.1"/>
    <property type="molecule type" value="Genomic_DNA"/>
</dbReference>
<proteinExistence type="predicted"/>
<protein>
    <submittedName>
        <fullName evidence="1">Uncharacterized protein</fullName>
    </submittedName>
</protein>
<reference evidence="1 2" key="1">
    <citation type="journal article" date="2015" name="Nature">
        <title>rRNA introns, odd ribosomes, and small enigmatic genomes across a large radiation of phyla.</title>
        <authorList>
            <person name="Brown C.T."/>
            <person name="Hug L.A."/>
            <person name="Thomas B.C."/>
            <person name="Sharon I."/>
            <person name="Castelle C.J."/>
            <person name="Singh A."/>
            <person name="Wilkins M.J."/>
            <person name="Williams K.H."/>
            <person name="Banfield J.F."/>
        </authorList>
    </citation>
    <scope>NUCLEOTIDE SEQUENCE [LARGE SCALE GENOMIC DNA]</scope>
</reference>